<evidence type="ECO:0000256" key="4">
    <source>
        <dbReference type="PIRNR" id="PIRNR006078"/>
    </source>
</evidence>
<organism evidence="5 6">
    <name type="scientific">Oceanobacillus kimchii</name>
    <dbReference type="NCBI Taxonomy" id="746691"/>
    <lineage>
        <taxon>Bacteria</taxon>
        <taxon>Bacillati</taxon>
        <taxon>Bacillota</taxon>
        <taxon>Bacilli</taxon>
        <taxon>Bacillales</taxon>
        <taxon>Bacillaceae</taxon>
        <taxon>Oceanobacillus</taxon>
    </lineage>
</organism>
<dbReference type="PANTHER" id="PTHR21599:SF0">
    <property type="entry name" value="GLYCERATE KINASE"/>
    <property type="match status" value="1"/>
</dbReference>
<dbReference type="SUPFAM" id="SSF110738">
    <property type="entry name" value="Glycerate kinase I"/>
    <property type="match status" value="1"/>
</dbReference>
<dbReference type="PANTHER" id="PTHR21599">
    <property type="entry name" value="GLYCERATE KINASE"/>
    <property type="match status" value="1"/>
</dbReference>
<evidence type="ECO:0000256" key="2">
    <source>
        <dbReference type="ARBA" id="ARBA00022679"/>
    </source>
</evidence>
<keyword evidence="3 4" id="KW-0418">Kinase</keyword>
<dbReference type="Proteomes" id="UP001275436">
    <property type="component" value="Unassembled WGS sequence"/>
</dbReference>
<comment type="similarity">
    <text evidence="1 4">Belongs to the glycerate kinase type-1 family.</text>
</comment>
<dbReference type="InterPro" id="IPR004381">
    <property type="entry name" value="Glycerate_kinase"/>
</dbReference>
<keyword evidence="2 4" id="KW-0808">Transferase</keyword>
<keyword evidence="6" id="KW-1185">Reference proteome</keyword>
<dbReference type="Pfam" id="PF02595">
    <property type="entry name" value="Gly_kinase"/>
    <property type="match status" value="1"/>
</dbReference>
<evidence type="ECO:0000256" key="3">
    <source>
        <dbReference type="ARBA" id="ARBA00022777"/>
    </source>
</evidence>
<dbReference type="Gene3D" id="3.90.1510.10">
    <property type="entry name" value="Glycerate kinase, domain 2"/>
    <property type="match status" value="1"/>
</dbReference>
<reference evidence="5 6" key="1">
    <citation type="submission" date="2023-02" db="EMBL/GenBank/DDBJ databases">
        <title>Oceanobacillus kimchii IFOP_LL358 isolated form Alexandrium catenella lab strain.</title>
        <authorList>
            <person name="Gajardo G."/>
            <person name="Ueki S."/>
            <person name="Maruyama F."/>
        </authorList>
    </citation>
    <scope>NUCLEOTIDE SEQUENCE [LARGE SCALE GENOMIC DNA]</scope>
    <source>
        <strain evidence="5 6">IFOP_LL358</strain>
    </source>
</reference>
<name>A0ABQ5TKR7_9BACI</name>
<gene>
    <name evidence="5" type="ORF">MACH08_32270</name>
</gene>
<accession>A0ABQ5TKR7</accession>
<dbReference type="Gene3D" id="3.40.50.10350">
    <property type="entry name" value="Glycerate kinase, domain 1"/>
    <property type="match status" value="1"/>
</dbReference>
<dbReference type="EMBL" id="BSKO01000001">
    <property type="protein sequence ID" value="GLO67443.1"/>
    <property type="molecule type" value="Genomic_DNA"/>
</dbReference>
<sequence>MKKKKIVIAPDSFKESMTAQQAAEAIAKGVKSVFQDKLDLELIPMADGGEGTIQSLADALDGTTHSKKVTGPLGNSVIANYAISGDKTTAIIEMAEASGIALVPSEIRNPLKTTTHGTGQLIQAALDHNVEKIILGIGGSATNDGGAGMVEALGGKLLNSEGNSIPSGGGSLIDLDDIDLSNLDKRLQDVQIIVACDVDNPLLGEYGASAIYGPQKGADKKMVSDLDSALSNYHDVLERVTKKSVKDIPGAGAAGGLGAGLLAFLHAKLEPGVEIVLKETNFYERVVDADLVLTGEGKIDGQTIYGKTPIGVAKATKRFNIPVIALSGTLGTDYEKVYNHGIDAAFSIVQGPCDLEDALKNGPNYLEGLARNVAKLLVIH</sequence>
<dbReference type="PIRSF" id="PIRSF006078">
    <property type="entry name" value="GlxK"/>
    <property type="match status" value="1"/>
</dbReference>
<comment type="caution">
    <text evidence="5">The sequence shown here is derived from an EMBL/GenBank/DDBJ whole genome shotgun (WGS) entry which is preliminary data.</text>
</comment>
<evidence type="ECO:0000256" key="1">
    <source>
        <dbReference type="ARBA" id="ARBA00006284"/>
    </source>
</evidence>
<dbReference type="RefSeq" id="WP_139136340.1">
    <property type="nucleotide sequence ID" value="NZ_BSKO01000001.1"/>
</dbReference>
<dbReference type="NCBIfam" id="TIGR00045">
    <property type="entry name" value="glycerate kinase"/>
    <property type="match status" value="1"/>
</dbReference>
<proteinExistence type="inferred from homology"/>
<evidence type="ECO:0000313" key="6">
    <source>
        <dbReference type="Proteomes" id="UP001275436"/>
    </source>
</evidence>
<dbReference type="InterPro" id="IPR018197">
    <property type="entry name" value="Glycerate_kinase_RE-like"/>
</dbReference>
<dbReference type="InterPro" id="IPR018193">
    <property type="entry name" value="Glyc_kinase_flavodox-like_fold"/>
</dbReference>
<protein>
    <submittedName>
        <fullName evidence="5">Glycerate kinase</fullName>
    </submittedName>
</protein>
<dbReference type="GO" id="GO:0016301">
    <property type="term" value="F:kinase activity"/>
    <property type="evidence" value="ECO:0007669"/>
    <property type="project" value="UniProtKB-KW"/>
</dbReference>
<evidence type="ECO:0000313" key="5">
    <source>
        <dbReference type="EMBL" id="GLO67443.1"/>
    </source>
</evidence>
<dbReference type="InterPro" id="IPR036129">
    <property type="entry name" value="Glycerate_kinase_sf"/>
</dbReference>